<protein>
    <submittedName>
        <fullName evidence="2">Beta-lactamase-like protein</fullName>
    </submittedName>
</protein>
<dbReference type="Gene3D" id="3.40.710.10">
    <property type="entry name" value="DD-peptidase/beta-lactamase superfamily"/>
    <property type="match status" value="1"/>
</dbReference>
<dbReference type="InterPro" id="IPR012338">
    <property type="entry name" value="Beta-lactam/transpept-like"/>
</dbReference>
<dbReference type="AlphaFoldDB" id="A0A9W9FG07"/>
<name>A0A9W9FG07_9EURO</name>
<reference evidence="2" key="2">
    <citation type="journal article" date="2023" name="IMA Fungus">
        <title>Comparative genomic study of the Penicillium genus elucidates a diverse pangenome and 15 lateral gene transfer events.</title>
        <authorList>
            <person name="Petersen C."/>
            <person name="Sorensen T."/>
            <person name="Nielsen M.R."/>
            <person name="Sondergaard T.E."/>
            <person name="Sorensen J.L."/>
            <person name="Fitzpatrick D.A."/>
            <person name="Frisvad J.C."/>
            <person name="Nielsen K.L."/>
        </authorList>
    </citation>
    <scope>NUCLEOTIDE SEQUENCE</scope>
    <source>
        <strain evidence="2">IBT 30761</strain>
    </source>
</reference>
<dbReference type="SUPFAM" id="SSF56601">
    <property type="entry name" value="beta-lactamase/transpeptidase-like"/>
    <property type="match status" value="1"/>
</dbReference>
<dbReference type="Pfam" id="PF00144">
    <property type="entry name" value="Beta-lactamase"/>
    <property type="match status" value="1"/>
</dbReference>
<dbReference type="InterPro" id="IPR050789">
    <property type="entry name" value="Diverse_Enzym_Activities"/>
</dbReference>
<keyword evidence="3" id="KW-1185">Reference proteome</keyword>
<proteinExistence type="predicted"/>
<evidence type="ECO:0000259" key="1">
    <source>
        <dbReference type="Pfam" id="PF00144"/>
    </source>
</evidence>
<dbReference type="GeneID" id="81357913"/>
<dbReference type="EMBL" id="JAPQKI010000005">
    <property type="protein sequence ID" value="KAJ5099439.1"/>
    <property type="molecule type" value="Genomic_DNA"/>
</dbReference>
<accession>A0A9W9FG07</accession>
<dbReference type="InterPro" id="IPR001466">
    <property type="entry name" value="Beta-lactam-related"/>
</dbReference>
<dbReference type="PANTHER" id="PTHR43283">
    <property type="entry name" value="BETA-LACTAMASE-RELATED"/>
    <property type="match status" value="1"/>
</dbReference>
<feature type="domain" description="Beta-lactamase-related" evidence="1">
    <location>
        <begin position="24"/>
        <end position="141"/>
    </location>
</feature>
<dbReference type="PANTHER" id="PTHR43283:SF3">
    <property type="entry name" value="BETA-LACTAMASE FAMILY PROTEIN (AFU_ORTHOLOGUE AFUA_5G07500)"/>
    <property type="match status" value="1"/>
</dbReference>
<dbReference type="Proteomes" id="UP001149074">
    <property type="component" value="Unassembled WGS sequence"/>
</dbReference>
<evidence type="ECO:0000313" key="2">
    <source>
        <dbReference type="EMBL" id="KAJ5099439.1"/>
    </source>
</evidence>
<organism evidence="2 3">
    <name type="scientific">Penicillium argentinense</name>
    <dbReference type="NCBI Taxonomy" id="1131581"/>
    <lineage>
        <taxon>Eukaryota</taxon>
        <taxon>Fungi</taxon>
        <taxon>Dikarya</taxon>
        <taxon>Ascomycota</taxon>
        <taxon>Pezizomycotina</taxon>
        <taxon>Eurotiomycetes</taxon>
        <taxon>Eurotiomycetidae</taxon>
        <taxon>Eurotiales</taxon>
        <taxon>Aspergillaceae</taxon>
        <taxon>Penicillium</taxon>
    </lineage>
</organism>
<comment type="caution">
    <text evidence="2">The sequence shown here is derived from an EMBL/GenBank/DDBJ whole genome shotgun (WGS) entry which is preliminary data.</text>
</comment>
<gene>
    <name evidence="2" type="ORF">N7532_006440</name>
</gene>
<sequence>MALDSQISSHICGIIDKACEDQQSGIPEVTVVVVNKNGDELLAHSAGNWGKASKDSMTLDNIFWIASCTNMLVRIACMQLVEQGILKLDDGVPTENLCPELRSLKVLQPDGSCEEKKRAITLRMLLTHTAGFGYNFFNERLKQ</sequence>
<evidence type="ECO:0000313" key="3">
    <source>
        <dbReference type="Proteomes" id="UP001149074"/>
    </source>
</evidence>
<dbReference type="OrthoDB" id="428260at2759"/>
<reference evidence="2" key="1">
    <citation type="submission" date="2022-11" db="EMBL/GenBank/DDBJ databases">
        <authorList>
            <person name="Petersen C."/>
        </authorList>
    </citation>
    <scope>NUCLEOTIDE SEQUENCE</scope>
    <source>
        <strain evidence="2">IBT 30761</strain>
    </source>
</reference>
<dbReference type="RefSeq" id="XP_056475093.1">
    <property type="nucleotide sequence ID" value="XM_056618934.1"/>
</dbReference>